<sequence>MDTQSLAARFSQVALAIVLTILSVVLLVTTHRLRLDIGGLELPAGLLFGAVFQVTACVFLYAATGSRLPLAVVGSLWGLLAMPFLGRGVGGGVLFPAAIGDQIQYSGWIVQGIGVLLPFVMIGVITLVRRRGRAPRA</sequence>
<dbReference type="Proteomes" id="UP000644727">
    <property type="component" value="Unassembled WGS sequence"/>
</dbReference>
<feature type="transmembrane region" description="Helical" evidence="1">
    <location>
        <begin position="42"/>
        <end position="61"/>
    </location>
</feature>
<evidence type="ECO:0000313" key="2">
    <source>
        <dbReference type="EMBL" id="MBE9404402.1"/>
    </source>
</evidence>
<gene>
    <name evidence="2" type="ORF">IOE58_09470</name>
</gene>
<comment type="caution">
    <text evidence="2">The sequence shown here is derived from an EMBL/GenBank/DDBJ whole genome shotgun (WGS) entry which is preliminary data.</text>
</comment>
<proteinExistence type="predicted"/>
<evidence type="ECO:0000256" key="1">
    <source>
        <dbReference type="SAM" id="Phobius"/>
    </source>
</evidence>
<protein>
    <submittedName>
        <fullName evidence="2">Uncharacterized protein</fullName>
    </submittedName>
</protein>
<feature type="transmembrane region" description="Helical" evidence="1">
    <location>
        <begin position="68"/>
        <end position="85"/>
    </location>
</feature>
<reference evidence="2 3" key="1">
    <citation type="submission" date="2020-10" db="EMBL/GenBank/DDBJ databases">
        <title>Draft genome and description of Brachybacterium epidermidis sp nov.</title>
        <authorList>
            <person name="Boxberger M."/>
            <person name="La Scola B."/>
        </authorList>
    </citation>
    <scope>NUCLEOTIDE SEQUENCE [LARGE SCALE GENOMIC DNA]</scope>
    <source>
        <strain evidence="2 3">Marseille-Q2903</strain>
    </source>
</reference>
<keyword evidence="3" id="KW-1185">Reference proteome</keyword>
<keyword evidence="1" id="KW-1133">Transmembrane helix</keyword>
<keyword evidence="1" id="KW-0472">Membrane</keyword>
<feature type="transmembrane region" description="Helical" evidence="1">
    <location>
        <begin position="105"/>
        <end position="128"/>
    </location>
</feature>
<organism evidence="2 3">
    <name type="scientific">Brachybacterium epidermidis</name>
    <dbReference type="NCBI Taxonomy" id="2781983"/>
    <lineage>
        <taxon>Bacteria</taxon>
        <taxon>Bacillati</taxon>
        <taxon>Actinomycetota</taxon>
        <taxon>Actinomycetes</taxon>
        <taxon>Micrococcales</taxon>
        <taxon>Dermabacteraceae</taxon>
        <taxon>Brachybacterium</taxon>
    </lineage>
</organism>
<evidence type="ECO:0000313" key="3">
    <source>
        <dbReference type="Proteomes" id="UP000644727"/>
    </source>
</evidence>
<keyword evidence="1" id="KW-0812">Transmembrane</keyword>
<feature type="transmembrane region" description="Helical" evidence="1">
    <location>
        <begin position="12"/>
        <end position="30"/>
    </location>
</feature>
<name>A0ABR9W1U6_9MICO</name>
<accession>A0ABR9W1U6</accession>
<dbReference type="EMBL" id="JADEYR010000009">
    <property type="protein sequence ID" value="MBE9404402.1"/>
    <property type="molecule type" value="Genomic_DNA"/>
</dbReference>